<dbReference type="PRINTS" id="PR00344">
    <property type="entry name" value="BCTRLSENSOR"/>
</dbReference>
<dbReference type="SUPFAM" id="SSF55874">
    <property type="entry name" value="ATPase domain of HSP90 chaperone/DNA topoisomerase II/histidine kinase"/>
    <property type="match status" value="1"/>
</dbReference>
<feature type="transmembrane region" description="Helical" evidence="9">
    <location>
        <begin position="218"/>
        <end position="235"/>
    </location>
</feature>
<feature type="transmembrane region" description="Helical" evidence="9">
    <location>
        <begin position="43"/>
        <end position="69"/>
    </location>
</feature>
<feature type="domain" description="Histidine kinase" evidence="10">
    <location>
        <begin position="682"/>
        <end position="897"/>
    </location>
</feature>
<dbReference type="CDD" id="cd17546">
    <property type="entry name" value="REC_hyHK_CKI1_RcsC-like"/>
    <property type="match status" value="1"/>
</dbReference>
<dbReference type="EMBL" id="JACIIZ010000006">
    <property type="protein sequence ID" value="MBB6251894.1"/>
    <property type="molecule type" value="Genomic_DNA"/>
</dbReference>
<feature type="region of interest" description="Disordered" evidence="8">
    <location>
        <begin position="1126"/>
        <end position="1150"/>
    </location>
</feature>
<evidence type="ECO:0000256" key="4">
    <source>
        <dbReference type="ARBA" id="ARBA00022679"/>
    </source>
</evidence>
<dbReference type="SMART" id="SM00448">
    <property type="entry name" value="REC"/>
    <property type="match status" value="1"/>
</dbReference>
<dbReference type="GO" id="GO:0003677">
    <property type="term" value="F:DNA binding"/>
    <property type="evidence" value="ECO:0007669"/>
    <property type="project" value="UniProtKB-KW"/>
</dbReference>
<dbReference type="CDD" id="cd00082">
    <property type="entry name" value="HisKA"/>
    <property type="match status" value="1"/>
</dbReference>
<evidence type="ECO:0000256" key="1">
    <source>
        <dbReference type="ARBA" id="ARBA00000085"/>
    </source>
</evidence>
<dbReference type="AlphaFoldDB" id="A0A7X0EEX0"/>
<dbReference type="SUPFAM" id="SSF47384">
    <property type="entry name" value="Homodimeric domain of signal transducing histidine kinase"/>
    <property type="match status" value="1"/>
</dbReference>
<feature type="transmembrane region" description="Helical" evidence="9">
    <location>
        <begin position="610"/>
        <end position="631"/>
    </location>
</feature>
<comment type="catalytic activity">
    <reaction evidence="1">
        <text>ATP + protein L-histidine = ADP + protein N-phospho-L-histidine.</text>
        <dbReference type="EC" id="2.7.13.3"/>
    </reaction>
</comment>
<evidence type="ECO:0000256" key="2">
    <source>
        <dbReference type="ARBA" id="ARBA00012438"/>
    </source>
</evidence>
<feature type="transmembrane region" description="Helical" evidence="9">
    <location>
        <begin position="427"/>
        <end position="454"/>
    </location>
</feature>
<dbReference type="Gene3D" id="1.10.4160.10">
    <property type="entry name" value="Hydantoin permease"/>
    <property type="match status" value="1"/>
</dbReference>
<feature type="transmembrane region" description="Helical" evidence="9">
    <location>
        <begin position="360"/>
        <end position="382"/>
    </location>
</feature>
<keyword evidence="9" id="KW-0812">Transmembrane</keyword>
<dbReference type="Gene3D" id="1.10.287.130">
    <property type="match status" value="1"/>
</dbReference>
<dbReference type="EC" id="2.7.13.3" evidence="2"/>
<keyword evidence="6" id="KW-0902">Two-component regulatory system</keyword>
<feature type="transmembrane region" description="Helical" evidence="9">
    <location>
        <begin position="256"/>
        <end position="279"/>
    </location>
</feature>
<feature type="domain" description="Response regulatory" evidence="11">
    <location>
        <begin position="920"/>
        <end position="1042"/>
    </location>
</feature>
<dbReference type="Pfam" id="PF00512">
    <property type="entry name" value="HisKA"/>
    <property type="match status" value="1"/>
</dbReference>
<evidence type="ECO:0000256" key="3">
    <source>
        <dbReference type="ARBA" id="ARBA00022553"/>
    </source>
</evidence>
<feature type="transmembrane region" description="Helical" evidence="9">
    <location>
        <begin position="107"/>
        <end position="130"/>
    </location>
</feature>
<feature type="transmembrane region" description="Helical" evidence="9">
    <location>
        <begin position="75"/>
        <end position="95"/>
    </location>
</feature>
<organism evidence="12 13">
    <name type="scientific">Nitrospirillum iridis</name>
    <dbReference type="NCBI Taxonomy" id="765888"/>
    <lineage>
        <taxon>Bacteria</taxon>
        <taxon>Pseudomonadati</taxon>
        <taxon>Pseudomonadota</taxon>
        <taxon>Alphaproteobacteria</taxon>
        <taxon>Rhodospirillales</taxon>
        <taxon>Azospirillaceae</taxon>
        <taxon>Nitrospirillum</taxon>
    </lineage>
</organism>
<evidence type="ECO:0000256" key="5">
    <source>
        <dbReference type="ARBA" id="ARBA00022777"/>
    </source>
</evidence>
<evidence type="ECO:0000256" key="7">
    <source>
        <dbReference type="PROSITE-ProRule" id="PRU00169"/>
    </source>
</evidence>
<dbReference type="InterPro" id="IPR003661">
    <property type="entry name" value="HisK_dim/P_dom"/>
</dbReference>
<dbReference type="SMART" id="SM00388">
    <property type="entry name" value="HisKA"/>
    <property type="match status" value="1"/>
</dbReference>
<feature type="transmembrane region" description="Helical" evidence="9">
    <location>
        <begin position="180"/>
        <end position="198"/>
    </location>
</feature>
<evidence type="ECO:0000259" key="11">
    <source>
        <dbReference type="PROSITE" id="PS50110"/>
    </source>
</evidence>
<name>A0A7X0EEX0_9PROT</name>
<evidence type="ECO:0000256" key="6">
    <source>
        <dbReference type="ARBA" id="ARBA00023012"/>
    </source>
</evidence>
<sequence length="1150" mass="125033">MSARQRIVRERRQYNQLAASQTLEDYALRFTATRARRWSSFRVANTAFGAISFLACEAIGGSATLTYGYANASAAILAVAVLMFLVGLPITYYAARYGVDIDLLTRGAGFGYLGSTLTSLIYASFTFLLFSIEASIMSAALQMALGIPLWLAHIISSLVVIPIAVYGIRLISRMQLLTQPIWLVLQLAPLAYLALNHGGDLAAWRQFPGTLGHADGHIDPLLFSMAASMLLSLLPQIGEQADYLRFLPTLRKAGRWGWWTALITTGPGWVAMGGLKLLAGSFLAVVALRHGLSAERATQPTEVFYIAFQEMLSSPTTALVLTGIFVVVCQIKINVTNAYAGSIAWSNFFSRLTHSHPGRVVWLVFNVLLALMLMELGIFRVIEGILGLYANFAAGWIGALTADLVINKPLGLSPPGIEFKRAHLYDINPVGVGAMALSVVASTLASLGAFGPLLGPLPQAMAPFIGLAVAFATAPLIAKATQGRFYLARPDTDLPPEREARCAICENVFERPDMAHCPAYAGPICSLCCTLESRCHDLCKKQSRITDQLAHLMETLLPARMAGGVRTRTARFLGVMAVFTVVNGGLLSFIGLQYGAVAPEARGVVATTLWIVFFALLIVSGVAAWLLVLALESRRVAEEETARQTGMLMEEIEAHERTDAALQKAKEVAEAANVAKSRYIIGISHEIRTPLNAIFGYAQLLERDASIRNPDGVRVIRRSAEHLANLVDGLLDISKIESGLLRLTRDKVRLVEFLDQIVDMFRLQASAKGIQFHYDRPAYLPAFVHTDQKRLRQILINLLSNALKYTERGHARLRVRYRSQVAEFEVSDTGFGILADDMERIFEPFERGRTASAQAVPGTGLGLTITRLLTRIMGGEIAVTSTPGQGSVFTVRLLLSEAQSGPDDPPAAKTIHGYAGPRLRVLVADDDPDHLALIQNLLRPLDFLLFTARDGRECVALAQECRPDLALLDISMPHMTGWEAAAALRRLDLPRLKIMMVSANAHDYTPGRAAAGGEEGVPADHDAFLIKPVDMDVLLDRVGTLLGVEWLYAPAVPAPVATDTVPTAAHRHLEALWQLGRIGHVRGIEAKLREMEAEDGDTAAFAARLHALVRAFDLKRYMAVLETARTATTPEGGSDGDGGTDNGRMEHADD</sequence>
<dbReference type="InterPro" id="IPR011006">
    <property type="entry name" value="CheY-like_superfamily"/>
</dbReference>
<feature type="modified residue" description="4-aspartylphosphate" evidence="7">
    <location>
        <position position="969"/>
    </location>
</feature>
<evidence type="ECO:0000256" key="8">
    <source>
        <dbReference type="SAM" id="MobiDB-lite"/>
    </source>
</evidence>
<dbReference type="SUPFAM" id="SSF52172">
    <property type="entry name" value="CheY-like"/>
    <property type="match status" value="1"/>
</dbReference>
<dbReference type="PANTHER" id="PTHR43047:SF64">
    <property type="entry name" value="HISTIDINE KINASE CONTAINING CHEY-HOMOLOGOUS RECEIVER DOMAIN AND PAS DOMAIN-RELATED"/>
    <property type="match status" value="1"/>
</dbReference>
<reference evidence="12 13" key="1">
    <citation type="submission" date="2020-08" db="EMBL/GenBank/DDBJ databases">
        <title>Genomic Encyclopedia of Type Strains, Phase IV (KMG-IV): sequencing the most valuable type-strain genomes for metagenomic binning, comparative biology and taxonomic classification.</title>
        <authorList>
            <person name="Goeker M."/>
        </authorList>
    </citation>
    <scope>NUCLEOTIDE SEQUENCE [LARGE SCALE GENOMIC DNA]</scope>
    <source>
        <strain evidence="12 13">DSM 22198</strain>
    </source>
</reference>
<dbReference type="Gene3D" id="3.40.50.2300">
    <property type="match status" value="1"/>
</dbReference>
<dbReference type="InterPro" id="IPR036097">
    <property type="entry name" value="HisK_dim/P_sf"/>
</dbReference>
<gene>
    <name evidence="12" type="ORF">FHS74_002454</name>
</gene>
<dbReference type="Proteomes" id="UP000539175">
    <property type="component" value="Unassembled WGS sequence"/>
</dbReference>
<dbReference type="Pfam" id="PF00072">
    <property type="entry name" value="Response_reg"/>
    <property type="match status" value="1"/>
</dbReference>
<keyword evidence="12" id="KW-0238">DNA-binding</keyword>
<keyword evidence="5 12" id="KW-0418">Kinase</keyword>
<dbReference type="RefSeq" id="WP_184800749.1">
    <property type="nucleotide sequence ID" value="NZ_JACIIZ010000006.1"/>
</dbReference>
<dbReference type="InterPro" id="IPR005467">
    <property type="entry name" value="His_kinase_dom"/>
</dbReference>
<dbReference type="InterPro" id="IPR003594">
    <property type="entry name" value="HATPase_dom"/>
</dbReference>
<keyword evidence="4" id="KW-0808">Transferase</keyword>
<dbReference type="FunFam" id="3.30.565.10:FF:000010">
    <property type="entry name" value="Sensor histidine kinase RcsC"/>
    <property type="match status" value="1"/>
</dbReference>
<feature type="transmembrane region" description="Helical" evidence="9">
    <location>
        <begin position="570"/>
        <end position="590"/>
    </location>
</feature>
<proteinExistence type="predicted"/>
<keyword evidence="9" id="KW-1133">Transmembrane helix</keyword>
<keyword evidence="13" id="KW-1185">Reference proteome</keyword>
<dbReference type="PANTHER" id="PTHR43047">
    <property type="entry name" value="TWO-COMPONENT HISTIDINE PROTEIN KINASE"/>
    <property type="match status" value="1"/>
</dbReference>
<dbReference type="InterPro" id="IPR036890">
    <property type="entry name" value="HATPase_C_sf"/>
</dbReference>
<evidence type="ECO:0000259" key="10">
    <source>
        <dbReference type="PROSITE" id="PS50109"/>
    </source>
</evidence>
<dbReference type="CDD" id="cd16922">
    <property type="entry name" value="HATPase_EvgS-ArcB-TorS-like"/>
    <property type="match status" value="1"/>
</dbReference>
<dbReference type="PROSITE" id="PS50110">
    <property type="entry name" value="RESPONSE_REGULATORY"/>
    <property type="match status" value="1"/>
</dbReference>
<protein>
    <recommendedName>
        <fullName evidence="2">histidine kinase</fullName>
        <ecNumber evidence="2">2.7.13.3</ecNumber>
    </recommendedName>
</protein>
<dbReference type="InterPro" id="IPR001789">
    <property type="entry name" value="Sig_transdc_resp-reg_receiver"/>
</dbReference>
<dbReference type="PROSITE" id="PS50109">
    <property type="entry name" value="HIS_KIN"/>
    <property type="match status" value="1"/>
</dbReference>
<dbReference type="GO" id="GO:0000155">
    <property type="term" value="F:phosphorelay sensor kinase activity"/>
    <property type="evidence" value="ECO:0007669"/>
    <property type="project" value="InterPro"/>
</dbReference>
<evidence type="ECO:0000313" key="13">
    <source>
        <dbReference type="Proteomes" id="UP000539175"/>
    </source>
</evidence>
<evidence type="ECO:0000313" key="12">
    <source>
        <dbReference type="EMBL" id="MBB6251894.1"/>
    </source>
</evidence>
<accession>A0A7X0EEX0</accession>
<dbReference type="Pfam" id="PF02518">
    <property type="entry name" value="HATPase_c"/>
    <property type="match status" value="1"/>
</dbReference>
<keyword evidence="9" id="KW-0472">Membrane</keyword>
<feature type="transmembrane region" description="Helical" evidence="9">
    <location>
        <begin position="460"/>
        <end position="478"/>
    </location>
</feature>
<feature type="transmembrane region" description="Helical" evidence="9">
    <location>
        <begin position="150"/>
        <end position="168"/>
    </location>
</feature>
<dbReference type="Gene3D" id="3.30.565.10">
    <property type="entry name" value="Histidine kinase-like ATPase, C-terminal domain"/>
    <property type="match status" value="1"/>
</dbReference>
<evidence type="ECO:0000256" key="9">
    <source>
        <dbReference type="SAM" id="Phobius"/>
    </source>
</evidence>
<dbReference type="InterPro" id="IPR004358">
    <property type="entry name" value="Sig_transdc_His_kin-like_C"/>
</dbReference>
<feature type="transmembrane region" description="Helical" evidence="9">
    <location>
        <begin position="388"/>
        <end position="406"/>
    </location>
</feature>
<keyword evidence="3 7" id="KW-0597">Phosphoprotein</keyword>
<dbReference type="SMART" id="SM00387">
    <property type="entry name" value="HATPase_c"/>
    <property type="match status" value="1"/>
</dbReference>
<comment type="caution">
    <text evidence="12">The sequence shown here is derived from an EMBL/GenBank/DDBJ whole genome shotgun (WGS) entry which is preliminary data.</text>
</comment>